<dbReference type="AlphaFoldDB" id="A0A8S4BZC7"/>
<dbReference type="InterPro" id="IPR036179">
    <property type="entry name" value="Ig-like_dom_sf"/>
</dbReference>
<feature type="transmembrane region" description="Helical" evidence="2">
    <location>
        <begin position="340"/>
        <end position="360"/>
    </location>
</feature>
<name>A0A8S4BZC7_9TELE</name>
<accession>A0A8S4BZC7</accession>
<dbReference type="GO" id="GO:0030154">
    <property type="term" value="P:cell differentiation"/>
    <property type="evidence" value="ECO:0007669"/>
    <property type="project" value="TreeGrafter"/>
</dbReference>
<feature type="signal peptide" evidence="3">
    <location>
        <begin position="1"/>
        <end position="21"/>
    </location>
</feature>
<dbReference type="SUPFAM" id="SSF48726">
    <property type="entry name" value="Immunoglobulin"/>
    <property type="match status" value="2"/>
</dbReference>
<keyword evidence="2" id="KW-0812">Transmembrane</keyword>
<dbReference type="PANTHER" id="PTHR44793:SF2">
    <property type="entry name" value="MATRIX REMODELING-ASSOCIATED PROTEIN 8"/>
    <property type="match status" value="1"/>
</dbReference>
<dbReference type="InterPro" id="IPR003599">
    <property type="entry name" value="Ig_sub"/>
</dbReference>
<dbReference type="PANTHER" id="PTHR44793">
    <property type="entry name" value="MATRIX REMODELING-ASSOCIATED PROTEIN 8"/>
    <property type="match status" value="1"/>
</dbReference>
<dbReference type="Proteomes" id="UP000677803">
    <property type="component" value="Unassembled WGS sequence"/>
</dbReference>
<sequence length="430" mass="49216">MHPEMAFLMILTVLFLPGAWGQGGSVRPGAVLEAKNLTLPAGSRAVLPCRSPQMVWTRDALKDRQRVVHWDLVRSSPEYSVERVLDMSPGARQRVYNAFNKGRVSLPDSAFSDGNFSLVIDNVVATDKGVYTCNLHHHYCQIHQSIQIQLNVTKSARKEKRYWDGEKTVLVVLLGSSVVLPCVNRRPLWREGLQEDQQQVAHWDFQPPGVRPDRADRLVDLYASGERRDYGPLFARSKMSVEEDAFTLGDFSLYISDLNPADRGLYSCHLHHHYCGLHERRIFRLTVGPPLPSHPTTVPRIFQNNDELEPRTKEVLPHEEGPRVVNVFLPEHRGYFVHHLGYFLAAFFLLAFIIIAVIVLTKRRKKRDVEYELGRSVRGTMTNGGEIAFDCTELKACDQEPLHSDYKNNLLKERDMTKDCNKEFDGKMWK</sequence>
<dbReference type="InterPro" id="IPR007110">
    <property type="entry name" value="Ig-like_dom"/>
</dbReference>
<dbReference type="GO" id="GO:0009986">
    <property type="term" value="C:cell surface"/>
    <property type="evidence" value="ECO:0007669"/>
    <property type="project" value="TreeGrafter"/>
</dbReference>
<reference evidence="5" key="1">
    <citation type="submission" date="2021-05" db="EMBL/GenBank/DDBJ databases">
        <authorList>
            <person name="Tigano A."/>
        </authorList>
    </citation>
    <scope>NUCLEOTIDE SEQUENCE</scope>
</reference>
<dbReference type="PROSITE" id="PS50835">
    <property type="entry name" value="IG_LIKE"/>
    <property type="match status" value="1"/>
</dbReference>
<evidence type="ECO:0000259" key="4">
    <source>
        <dbReference type="PROSITE" id="PS50835"/>
    </source>
</evidence>
<evidence type="ECO:0000256" key="1">
    <source>
        <dbReference type="ARBA" id="ARBA00018734"/>
    </source>
</evidence>
<dbReference type="OrthoDB" id="9832369at2759"/>
<evidence type="ECO:0000313" key="6">
    <source>
        <dbReference type="Proteomes" id="UP000677803"/>
    </source>
</evidence>
<dbReference type="Pfam" id="PF07686">
    <property type="entry name" value="V-set"/>
    <property type="match status" value="2"/>
</dbReference>
<gene>
    <name evidence="5" type="ORF">MMEN_LOCUS21953</name>
</gene>
<keyword evidence="2" id="KW-0472">Membrane</keyword>
<dbReference type="InterPro" id="IPR042472">
    <property type="entry name" value="MXRA8"/>
</dbReference>
<organism evidence="5 6">
    <name type="scientific">Menidia menidia</name>
    <name type="common">Atlantic silverside</name>
    <dbReference type="NCBI Taxonomy" id="238744"/>
    <lineage>
        <taxon>Eukaryota</taxon>
        <taxon>Metazoa</taxon>
        <taxon>Chordata</taxon>
        <taxon>Craniata</taxon>
        <taxon>Vertebrata</taxon>
        <taxon>Euteleostomi</taxon>
        <taxon>Actinopterygii</taxon>
        <taxon>Neopterygii</taxon>
        <taxon>Teleostei</taxon>
        <taxon>Neoteleostei</taxon>
        <taxon>Acanthomorphata</taxon>
        <taxon>Ovalentaria</taxon>
        <taxon>Atherinomorphae</taxon>
        <taxon>Atheriniformes</taxon>
        <taxon>Atherinopsidae</taxon>
        <taxon>Menidiinae</taxon>
        <taxon>Menidia</taxon>
    </lineage>
</organism>
<dbReference type="SMART" id="SM00409">
    <property type="entry name" value="IG"/>
    <property type="match status" value="2"/>
</dbReference>
<evidence type="ECO:0000256" key="2">
    <source>
        <dbReference type="SAM" id="Phobius"/>
    </source>
</evidence>
<keyword evidence="6" id="KW-1185">Reference proteome</keyword>
<keyword evidence="3" id="KW-0732">Signal</keyword>
<evidence type="ECO:0000256" key="3">
    <source>
        <dbReference type="SAM" id="SignalP"/>
    </source>
</evidence>
<feature type="chain" id="PRO_5035928003" description="Matrix remodeling-associated protein 8" evidence="3">
    <location>
        <begin position="22"/>
        <end position="430"/>
    </location>
</feature>
<dbReference type="InterPro" id="IPR013106">
    <property type="entry name" value="Ig_V-set"/>
</dbReference>
<dbReference type="GO" id="GO:0007155">
    <property type="term" value="P:cell adhesion"/>
    <property type="evidence" value="ECO:0007669"/>
    <property type="project" value="InterPro"/>
</dbReference>
<evidence type="ECO:0000313" key="5">
    <source>
        <dbReference type="EMBL" id="CAG6021750.1"/>
    </source>
</evidence>
<comment type="caution">
    <text evidence="5">The sequence shown here is derived from an EMBL/GenBank/DDBJ whole genome shotgun (WGS) entry which is preliminary data.</text>
</comment>
<dbReference type="SMART" id="SM00406">
    <property type="entry name" value="IGv"/>
    <property type="match status" value="2"/>
</dbReference>
<dbReference type="InterPro" id="IPR013783">
    <property type="entry name" value="Ig-like_fold"/>
</dbReference>
<dbReference type="GO" id="GO:0016020">
    <property type="term" value="C:membrane"/>
    <property type="evidence" value="ECO:0007669"/>
    <property type="project" value="InterPro"/>
</dbReference>
<keyword evidence="2" id="KW-1133">Transmembrane helix</keyword>
<protein>
    <recommendedName>
        <fullName evidence="1">Matrix remodeling-associated protein 8</fullName>
    </recommendedName>
</protein>
<feature type="domain" description="Ig-like" evidence="4">
    <location>
        <begin position="28"/>
        <end position="153"/>
    </location>
</feature>
<dbReference type="EMBL" id="CAJRST010041110">
    <property type="protein sequence ID" value="CAG6021750.1"/>
    <property type="molecule type" value="Genomic_DNA"/>
</dbReference>
<dbReference type="Gene3D" id="2.60.40.10">
    <property type="entry name" value="Immunoglobulins"/>
    <property type="match status" value="2"/>
</dbReference>
<proteinExistence type="predicted"/>